<evidence type="ECO:0000256" key="3">
    <source>
        <dbReference type="ARBA" id="ARBA00022618"/>
    </source>
</evidence>
<keyword evidence="9" id="KW-1185">Reference proteome</keyword>
<dbReference type="Pfam" id="PF00581">
    <property type="entry name" value="Rhodanese"/>
    <property type="match status" value="1"/>
</dbReference>
<protein>
    <recommendedName>
        <fullName evidence="2">protein-tyrosine-phosphatase</fullName>
        <ecNumber evidence="2">3.1.3.48</ecNumber>
    </recommendedName>
</protein>
<proteinExistence type="inferred from homology"/>
<dbReference type="GO" id="GO:0005737">
    <property type="term" value="C:cytoplasm"/>
    <property type="evidence" value="ECO:0007669"/>
    <property type="project" value="TreeGrafter"/>
</dbReference>
<gene>
    <name evidence="8" type="ORF">EK21DRAFT_20002</name>
</gene>
<dbReference type="InterPro" id="IPR036873">
    <property type="entry name" value="Rhodanese-like_dom_sf"/>
</dbReference>
<dbReference type="EC" id="3.1.3.48" evidence="2"/>
<sequence length="112" mass="12858">ISGSQLRKILQGEDDPRYDSTYIIDCRSTYEYAGGHIQGAMNQCTREGITEMLFHNPSPSNKSLLVLYCEYSKLRAPHMASYIQGQDRVYNRYPNLAFPSICILKGGYRTFY</sequence>
<evidence type="ECO:0000256" key="4">
    <source>
        <dbReference type="ARBA" id="ARBA00022801"/>
    </source>
</evidence>
<feature type="non-terminal residue" evidence="8">
    <location>
        <position position="1"/>
    </location>
</feature>
<evidence type="ECO:0000256" key="5">
    <source>
        <dbReference type="ARBA" id="ARBA00022912"/>
    </source>
</evidence>
<evidence type="ECO:0000256" key="6">
    <source>
        <dbReference type="ARBA" id="ARBA00023306"/>
    </source>
</evidence>
<dbReference type="SUPFAM" id="SSF52821">
    <property type="entry name" value="Rhodanese/Cell cycle control phosphatase"/>
    <property type="match status" value="1"/>
</dbReference>
<evidence type="ECO:0000313" key="9">
    <source>
        <dbReference type="Proteomes" id="UP000799777"/>
    </source>
</evidence>
<comment type="caution">
    <text evidence="8">The sequence shown here is derived from an EMBL/GenBank/DDBJ whole genome shotgun (WGS) entry which is preliminary data.</text>
</comment>
<keyword evidence="6" id="KW-0131">Cell cycle</keyword>
<dbReference type="InterPro" id="IPR001763">
    <property type="entry name" value="Rhodanese-like_dom"/>
</dbReference>
<evidence type="ECO:0000256" key="2">
    <source>
        <dbReference type="ARBA" id="ARBA00013064"/>
    </source>
</evidence>
<dbReference type="AlphaFoldDB" id="A0A9P4GVJ2"/>
<dbReference type="GO" id="GO:0005634">
    <property type="term" value="C:nucleus"/>
    <property type="evidence" value="ECO:0007669"/>
    <property type="project" value="TreeGrafter"/>
</dbReference>
<accession>A0A9P4GVJ2</accession>
<dbReference type="PRINTS" id="PR00716">
    <property type="entry name" value="MPIPHPHTASE"/>
</dbReference>
<dbReference type="PANTHER" id="PTHR10828:SF17">
    <property type="entry name" value="PROTEIN-TYROSINE-PHOSPHATASE"/>
    <property type="match status" value="1"/>
</dbReference>
<dbReference type="SMART" id="SM00450">
    <property type="entry name" value="RHOD"/>
    <property type="match status" value="1"/>
</dbReference>
<dbReference type="Proteomes" id="UP000799777">
    <property type="component" value="Unassembled WGS sequence"/>
</dbReference>
<keyword evidence="4" id="KW-0378">Hydrolase</keyword>
<evidence type="ECO:0000313" key="8">
    <source>
        <dbReference type="EMBL" id="KAF2022782.1"/>
    </source>
</evidence>
<dbReference type="GO" id="GO:0004725">
    <property type="term" value="F:protein tyrosine phosphatase activity"/>
    <property type="evidence" value="ECO:0007669"/>
    <property type="project" value="UniProtKB-EC"/>
</dbReference>
<feature type="non-terminal residue" evidence="8">
    <location>
        <position position="112"/>
    </location>
</feature>
<keyword evidence="5" id="KW-0904">Protein phosphatase</keyword>
<keyword evidence="3" id="KW-0132">Cell division</keyword>
<dbReference type="Gene3D" id="3.40.250.10">
    <property type="entry name" value="Rhodanese-like domain"/>
    <property type="match status" value="1"/>
</dbReference>
<dbReference type="OrthoDB" id="5010487at2759"/>
<dbReference type="GO" id="GO:0051301">
    <property type="term" value="P:cell division"/>
    <property type="evidence" value="ECO:0007669"/>
    <property type="project" value="UniProtKB-KW"/>
</dbReference>
<dbReference type="EMBL" id="ML978443">
    <property type="protein sequence ID" value="KAF2022782.1"/>
    <property type="molecule type" value="Genomic_DNA"/>
</dbReference>
<evidence type="ECO:0000256" key="1">
    <source>
        <dbReference type="ARBA" id="ARBA00011065"/>
    </source>
</evidence>
<dbReference type="GO" id="GO:0110032">
    <property type="term" value="P:positive regulation of G2/MI transition of meiotic cell cycle"/>
    <property type="evidence" value="ECO:0007669"/>
    <property type="project" value="TreeGrafter"/>
</dbReference>
<dbReference type="GO" id="GO:0010971">
    <property type="term" value="P:positive regulation of G2/M transition of mitotic cell cycle"/>
    <property type="evidence" value="ECO:0007669"/>
    <property type="project" value="TreeGrafter"/>
</dbReference>
<evidence type="ECO:0000259" key="7">
    <source>
        <dbReference type="PROSITE" id="PS50206"/>
    </source>
</evidence>
<feature type="domain" description="Rhodanese" evidence="7">
    <location>
        <begin position="17"/>
        <end position="112"/>
    </location>
</feature>
<organism evidence="8 9">
    <name type="scientific">Setomelanomma holmii</name>
    <dbReference type="NCBI Taxonomy" id="210430"/>
    <lineage>
        <taxon>Eukaryota</taxon>
        <taxon>Fungi</taxon>
        <taxon>Dikarya</taxon>
        <taxon>Ascomycota</taxon>
        <taxon>Pezizomycotina</taxon>
        <taxon>Dothideomycetes</taxon>
        <taxon>Pleosporomycetidae</taxon>
        <taxon>Pleosporales</taxon>
        <taxon>Pleosporineae</taxon>
        <taxon>Phaeosphaeriaceae</taxon>
        <taxon>Setomelanomma</taxon>
    </lineage>
</organism>
<dbReference type="InterPro" id="IPR000751">
    <property type="entry name" value="MPI_Phosphatase"/>
</dbReference>
<name>A0A9P4GVJ2_9PLEO</name>
<comment type="similarity">
    <text evidence="1">Belongs to the MPI phosphatase family.</text>
</comment>
<reference evidence="8" key="1">
    <citation type="journal article" date="2020" name="Stud. Mycol.">
        <title>101 Dothideomycetes genomes: a test case for predicting lifestyles and emergence of pathogens.</title>
        <authorList>
            <person name="Haridas S."/>
            <person name="Albert R."/>
            <person name="Binder M."/>
            <person name="Bloem J."/>
            <person name="Labutti K."/>
            <person name="Salamov A."/>
            <person name="Andreopoulos B."/>
            <person name="Baker S."/>
            <person name="Barry K."/>
            <person name="Bills G."/>
            <person name="Bluhm B."/>
            <person name="Cannon C."/>
            <person name="Castanera R."/>
            <person name="Culley D."/>
            <person name="Daum C."/>
            <person name="Ezra D."/>
            <person name="Gonzalez J."/>
            <person name="Henrissat B."/>
            <person name="Kuo A."/>
            <person name="Liang C."/>
            <person name="Lipzen A."/>
            <person name="Lutzoni F."/>
            <person name="Magnuson J."/>
            <person name="Mondo S."/>
            <person name="Nolan M."/>
            <person name="Ohm R."/>
            <person name="Pangilinan J."/>
            <person name="Park H.-J."/>
            <person name="Ramirez L."/>
            <person name="Alfaro M."/>
            <person name="Sun H."/>
            <person name="Tritt A."/>
            <person name="Yoshinaga Y."/>
            <person name="Zwiers L.-H."/>
            <person name="Turgeon B."/>
            <person name="Goodwin S."/>
            <person name="Spatafora J."/>
            <person name="Crous P."/>
            <person name="Grigoriev I."/>
        </authorList>
    </citation>
    <scope>NUCLEOTIDE SEQUENCE</scope>
    <source>
        <strain evidence="8">CBS 110217</strain>
    </source>
</reference>
<dbReference type="GO" id="GO:0000086">
    <property type="term" value="P:G2/M transition of mitotic cell cycle"/>
    <property type="evidence" value="ECO:0007669"/>
    <property type="project" value="TreeGrafter"/>
</dbReference>
<dbReference type="PANTHER" id="PTHR10828">
    <property type="entry name" value="M-PHASE INDUCER PHOSPHATASE DUAL SPECIFICITY PHOSPHATASE CDC25"/>
    <property type="match status" value="1"/>
</dbReference>
<dbReference type="PROSITE" id="PS50206">
    <property type="entry name" value="RHODANESE_3"/>
    <property type="match status" value="1"/>
</dbReference>